<name>A0A507B2K8_9PEZI</name>
<dbReference type="EMBL" id="SKBQ01000002">
    <property type="protein sequence ID" value="TPX14103.1"/>
    <property type="molecule type" value="Genomic_DNA"/>
</dbReference>
<comment type="caution">
    <text evidence="2">The sequence shown here is derived from an EMBL/GenBank/DDBJ whole genome shotgun (WGS) entry which is preliminary data.</text>
</comment>
<evidence type="ECO:0000313" key="2">
    <source>
        <dbReference type="EMBL" id="TPX14103.1"/>
    </source>
</evidence>
<protein>
    <submittedName>
        <fullName evidence="2">Uncharacterized protein</fullName>
    </submittedName>
</protein>
<evidence type="ECO:0000256" key="1">
    <source>
        <dbReference type="SAM" id="MobiDB-lite"/>
    </source>
</evidence>
<evidence type="ECO:0000313" key="3">
    <source>
        <dbReference type="Proteomes" id="UP000319257"/>
    </source>
</evidence>
<dbReference type="InParanoid" id="A0A507B2K8"/>
<sequence length="639" mass="72498">MHQYKQFNNEKVQYTSIPDSKSRTDGYPGLSRDQLTNGSREVVDNLAEPFGKIAIRSSFESLPNELLRKIFGYIHDEIERVSRPKLAEIGSTTFHRLCLVSRRIYPVAREFLYRTVVVTDKQLFLLYRQLMRDEAAHSLIRNFMCVSDLTPDTSIHCGSMGHTQLIHSKLVQTSLTAVTCSRDLAKTANMQRIHKMHAELMRSMPCFDVLLGVTYILLHCMPRVGYLVLHLPIPPLFDSLQDVNWFWGRLWSRTSFASLSKEARRMAPAYVETTAATVQTAPKVISAKRAWDSDSYSYSLDNALAAPAPWAGKILSSLRYMFLSHHWKGANVQFPVVDWTEYKFDYPLRGKADASLRELPVRLTASVSDWRGIQALWLSTAQNTNLRTLSVMTPTVAYLHDPAATSRLIEQSPGVLTPMDAALSRWTHSLRTLHLDCMFSQPLCDTVYGNPALPPALYSIAAMSHLRELTITTEAAFGDPWDMSDQMNQFDDPVDDDADAADAFLARRLPASLEILTIVEWWSMHVPRWPRLELPGVYERYHVDAMMADFLCCAPHILGRTHPRLKQLTMVGLCAVVAGTGELLYDNSRHWVDSSCAEDYAKCFHEIGVRLRLQLRLIQVDDKGNLTQEIDPSEEVMEA</sequence>
<dbReference type="AlphaFoldDB" id="A0A507B2K8"/>
<dbReference type="Proteomes" id="UP000319257">
    <property type="component" value="Unassembled WGS sequence"/>
</dbReference>
<keyword evidence="3" id="KW-1185">Reference proteome</keyword>
<reference evidence="2 3" key="1">
    <citation type="submission" date="2019-06" db="EMBL/GenBank/DDBJ databases">
        <title>Draft genome sequence of the filamentous fungus Phialemoniopsis curvata isolated from diesel fuel.</title>
        <authorList>
            <person name="Varaljay V.A."/>
            <person name="Lyon W.J."/>
            <person name="Crouch A.L."/>
            <person name="Drake C.E."/>
            <person name="Hollomon J.M."/>
            <person name="Nadeau L.J."/>
            <person name="Nunn H.S."/>
            <person name="Stevenson B.S."/>
            <person name="Bojanowski C.L."/>
            <person name="Crookes-Goodson W.J."/>
        </authorList>
    </citation>
    <scope>NUCLEOTIDE SEQUENCE [LARGE SCALE GENOMIC DNA]</scope>
    <source>
        <strain evidence="2 3">D216</strain>
    </source>
</reference>
<organism evidence="2 3">
    <name type="scientific">Thyridium curvatum</name>
    <dbReference type="NCBI Taxonomy" id="1093900"/>
    <lineage>
        <taxon>Eukaryota</taxon>
        <taxon>Fungi</taxon>
        <taxon>Dikarya</taxon>
        <taxon>Ascomycota</taxon>
        <taxon>Pezizomycotina</taxon>
        <taxon>Sordariomycetes</taxon>
        <taxon>Sordariomycetidae</taxon>
        <taxon>Thyridiales</taxon>
        <taxon>Thyridiaceae</taxon>
        <taxon>Thyridium</taxon>
    </lineage>
</organism>
<dbReference type="GeneID" id="41967944"/>
<gene>
    <name evidence="2" type="ORF">E0L32_000497</name>
</gene>
<accession>A0A507B2K8</accession>
<dbReference type="RefSeq" id="XP_030995814.1">
    <property type="nucleotide sequence ID" value="XM_031139446.1"/>
</dbReference>
<proteinExistence type="predicted"/>
<feature type="region of interest" description="Disordered" evidence="1">
    <location>
        <begin position="15"/>
        <end position="35"/>
    </location>
</feature>